<evidence type="ECO:0000313" key="1">
    <source>
        <dbReference type="EMBL" id="MFD0928515.1"/>
    </source>
</evidence>
<proteinExistence type="predicted"/>
<comment type="caution">
    <text evidence="1">The sequence shown here is derived from an EMBL/GenBank/DDBJ whole genome shotgun (WGS) entry which is preliminary data.</text>
</comment>
<evidence type="ECO:0008006" key="3">
    <source>
        <dbReference type="Google" id="ProtNLM"/>
    </source>
</evidence>
<dbReference type="RefSeq" id="WP_379073562.1">
    <property type="nucleotide sequence ID" value="NZ_JBHTJW010000001.1"/>
</dbReference>
<name>A0ABW3GFJ0_9PROT</name>
<reference evidence="2" key="1">
    <citation type="journal article" date="2019" name="Int. J. Syst. Evol. Microbiol.">
        <title>The Global Catalogue of Microorganisms (GCM) 10K type strain sequencing project: providing services to taxonomists for standard genome sequencing and annotation.</title>
        <authorList>
            <consortium name="The Broad Institute Genomics Platform"/>
            <consortium name="The Broad Institute Genome Sequencing Center for Infectious Disease"/>
            <person name="Wu L."/>
            <person name="Ma J."/>
        </authorList>
    </citation>
    <scope>NUCLEOTIDE SEQUENCE [LARGE SCALE GENOMIC DNA]</scope>
    <source>
        <strain evidence="2">CCUG 59685</strain>
    </source>
</reference>
<dbReference type="EMBL" id="JBHTJW010000001">
    <property type="protein sequence ID" value="MFD0928515.1"/>
    <property type="molecule type" value="Genomic_DNA"/>
</dbReference>
<keyword evidence="2" id="KW-1185">Reference proteome</keyword>
<accession>A0ABW3GFJ0</accession>
<organism evidence="1 2">
    <name type="scientific">Methylophilus glucosoxydans</name>
    <dbReference type="NCBI Taxonomy" id="752553"/>
    <lineage>
        <taxon>Bacteria</taxon>
        <taxon>Pseudomonadati</taxon>
        <taxon>Pseudomonadota</taxon>
        <taxon>Betaproteobacteria</taxon>
        <taxon>Nitrosomonadales</taxon>
        <taxon>Methylophilaceae</taxon>
        <taxon>Methylophilus</taxon>
    </lineage>
</organism>
<dbReference type="Proteomes" id="UP001597106">
    <property type="component" value="Unassembled WGS sequence"/>
</dbReference>
<evidence type="ECO:0000313" key="2">
    <source>
        <dbReference type="Proteomes" id="UP001597106"/>
    </source>
</evidence>
<sequence length="123" mass="13800">MEIVIWATEGRIDGTIATKRLCKELPLLNYILLEGSVSGNSAEVVAWDLIGGHRVEFARLTLERDGQLMAVTPIAGNKGLFPIRSRIARDPSVPEDKEKLDADHTFCSVERSELLKRFRSKQH</sequence>
<protein>
    <recommendedName>
        <fullName evidence="3">PRC-barrel domain-containing protein</fullName>
    </recommendedName>
</protein>
<gene>
    <name evidence="1" type="ORF">ACFQ1T_01860</name>
</gene>